<dbReference type="CDD" id="cd14814">
    <property type="entry name" value="Peptidase_M15"/>
    <property type="match status" value="1"/>
</dbReference>
<organism evidence="2">
    <name type="scientific">uncultured Caudovirales phage</name>
    <dbReference type="NCBI Taxonomy" id="2100421"/>
    <lineage>
        <taxon>Viruses</taxon>
        <taxon>Duplodnaviria</taxon>
        <taxon>Heunggongvirae</taxon>
        <taxon>Uroviricota</taxon>
        <taxon>Caudoviricetes</taxon>
        <taxon>Peduoviridae</taxon>
        <taxon>Maltschvirus</taxon>
        <taxon>Maltschvirus maltsch</taxon>
    </lineage>
</organism>
<gene>
    <name evidence="2" type="ORF">UFOVP711_34</name>
</gene>
<reference evidence="2" key="1">
    <citation type="submission" date="2020-04" db="EMBL/GenBank/DDBJ databases">
        <authorList>
            <person name="Chiriac C."/>
            <person name="Salcher M."/>
            <person name="Ghai R."/>
            <person name="Kavagutti S V."/>
        </authorList>
    </citation>
    <scope>NUCLEOTIDE SEQUENCE</scope>
</reference>
<dbReference type="GO" id="GO:0004180">
    <property type="term" value="F:carboxypeptidase activity"/>
    <property type="evidence" value="ECO:0007669"/>
    <property type="project" value="UniProtKB-KW"/>
</dbReference>
<accession>A0A6J5NIY7</accession>
<protein>
    <submittedName>
        <fullName evidence="2">VanY D-alanyl-D-alanine carboxypeptidase</fullName>
    </submittedName>
</protein>
<dbReference type="PANTHER" id="PTHR34385">
    <property type="entry name" value="D-ALANYL-D-ALANINE CARBOXYPEPTIDASE"/>
    <property type="match status" value="1"/>
</dbReference>
<dbReference type="GO" id="GO:0006508">
    <property type="term" value="P:proteolysis"/>
    <property type="evidence" value="ECO:0007669"/>
    <property type="project" value="InterPro"/>
</dbReference>
<dbReference type="InterPro" id="IPR003709">
    <property type="entry name" value="VanY-like_core_dom"/>
</dbReference>
<dbReference type="InterPro" id="IPR052179">
    <property type="entry name" value="DD-CPase-like"/>
</dbReference>
<sequence length="197" mass="21454">MSYQVKPVVLPADLKGVTNGKLPANLLVAIKPNGQMHHLAARAWKAMRHDAKVAGVLLGHVGAYRPYEQQLSLFNQRYVKGDSGDPRKITRTFKGETWMLKKGMAPAGSPGTSNHGWGLAIDAAVIVNDKTIPITSDPDGKGGFKSGLEWLVANALKYGFSWEIKDGAQAEAWHIRYFTGDKIPQAVIDYETAKAQA</sequence>
<keyword evidence="2" id="KW-0121">Carboxypeptidase</keyword>
<evidence type="ECO:0000313" key="2">
    <source>
        <dbReference type="EMBL" id="CAB4158903.1"/>
    </source>
</evidence>
<feature type="domain" description="D-alanyl-D-alanine carboxypeptidase-like core" evidence="1">
    <location>
        <begin position="35"/>
        <end position="178"/>
    </location>
</feature>
<dbReference type="Gene3D" id="3.30.1380.10">
    <property type="match status" value="1"/>
</dbReference>
<dbReference type="EMBL" id="LR796677">
    <property type="protein sequence ID" value="CAB4158903.1"/>
    <property type="molecule type" value="Genomic_DNA"/>
</dbReference>
<proteinExistence type="predicted"/>
<name>A0A6J5NIY7_9CAUD</name>
<keyword evidence="2" id="KW-0645">Protease</keyword>
<dbReference type="SUPFAM" id="SSF55166">
    <property type="entry name" value="Hedgehog/DD-peptidase"/>
    <property type="match status" value="1"/>
</dbReference>
<dbReference type="Pfam" id="PF02557">
    <property type="entry name" value="VanY"/>
    <property type="match status" value="1"/>
</dbReference>
<evidence type="ECO:0000259" key="1">
    <source>
        <dbReference type="Pfam" id="PF02557"/>
    </source>
</evidence>
<dbReference type="PANTHER" id="PTHR34385:SF1">
    <property type="entry name" value="PEPTIDOGLYCAN L-ALANYL-D-GLUTAMATE ENDOPEPTIDASE CWLK"/>
    <property type="match status" value="1"/>
</dbReference>
<keyword evidence="2" id="KW-0378">Hydrolase</keyword>
<dbReference type="InterPro" id="IPR009045">
    <property type="entry name" value="Zn_M74/Hedgehog-like"/>
</dbReference>